<keyword evidence="3 9" id="KW-0479">Metal-binding</keyword>
<evidence type="ECO:0000256" key="3">
    <source>
        <dbReference type="ARBA" id="ARBA00022723"/>
    </source>
</evidence>
<dbReference type="InterPro" id="IPR027443">
    <property type="entry name" value="IPNS-like_sf"/>
</dbReference>
<dbReference type="InterPro" id="IPR005123">
    <property type="entry name" value="Oxoglu/Fe-dep_dioxygenase_dom"/>
</dbReference>
<accession>A0ABC8RQI7</accession>
<dbReference type="FunFam" id="2.60.120.330:FF:000003">
    <property type="entry name" value="Gibberellin 20 oxidase 2"/>
    <property type="match status" value="1"/>
</dbReference>
<feature type="domain" description="Fe2OG dioxygenase" evidence="10">
    <location>
        <begin position="222"/>
        <end position="322"/>
    </location>
</feature>
<evidence type="ECO:0000313" key="12">
    <source>
        <dbReference type="Proteomes" id="UP001642360"/>
    </source>
</evidence>
<evidence type="ECO:0000256" key="2">
    <source>
        <dbReference type="ARBA" id="ARBA00004972"/>
    </source>
</evidence>
<dbReference type="AlphaFoldDB" id="A0ABC8RQI7"/>
<comment type="similarity">
    <text evidence="7">Belongs to the iron/ascorbate-dependent oxidoreductase family. GA20OX subfamily.</text>
</comment>
<comment type="pathway">
    <text evidence="2">Hormone biosynthesis.</text>
</comment>
<dbReference type="GO" id="GO:0009686">
    <property type="term" value="P:gibberellin biosynthetic process"/>
    <property type="evidence" value="ECO:0007669"/>
    <property type="project" value="UniProtKB-ARBA"/>
</dbReference>
<dbReference type="Pfam" id="PF03171">
    <property type="entry name" value="2OG-FeII_Oxy"/>
    <property type="match status" value="1"/>
</dbReference>
<gene>
    <name evidence="11" type="ORF">ILEXP_LOCUS13620</name>
</gene>
<dbReference type="Pfam" id="PF14226">
    <property type="entry name" value="DIOX_N"/>
    <property type="match status" value="1"/>
</dbReference>
<sequence>MVASWPLSPPSSLPTNNQETAQKPLVFDASILNHQPNIPPHFIWPDDEKPCREPPPILLLPPIDLKAFHSGDPLTISNYTKLVNEACQKHGMFLVVNHGIDSQLINEAHKNLDYFFQTPLAEKQKVQRKLGDHSGYSSSFTNRFSSKLPWKETLSFRVCVDDQYTNMVEEYFLNAMGEDFRHFGRICQEYCEAMSSLSLRIMELLGMSLGVGPAHFREFFEGNDSIMRLNYYPPCQKPDVTLGTGPHCDPTSLTILHQDDVGGLEVFDDKKWHSIPPNSEAFVVNIGDTFMALSNGIYKSCLHRAVVNNRTPRKSLAFFLCPRKDKVVSPPKQLVDTDNPRKYPDFSWPTLLEFTQKHYRADMETLSAFTNWLQQKNITGDTENY</sequence>
<evidence type="ECO:0000256" key="5">
    <source>
        <dbReference type="ARBA" id="ARBA00023004"/>
    </source>
</evidence>
<dbReference type="InterPro" id="IPR044861">
    <property type="entry name" value="IPNS-like_FE2OG_OXY"/>
</dbReference>
<keyword evidence="5 9" id="KW-0408">Iron</keyword>
<dbReference type="GO" id="GO:0046872">
    <property type="term" value="F:metal ion binding"/>
    <property type="evidence" value="ECO:0007669"/>
    <property type="project" value="UniProtKB-KW"/>
</dbReference>
<organism evidence="11 12">
    <name type="scientific">Ilex paraguariensis</name>
    <name type="common">yerba mate</name>
    <dbReference type="NCBI Taxonomy" id="185542"/>
    <lineage>
        <taxon>Eukaryota</taxon>
        <taxon>Viridiplantae</taxon>
        <taxon>Streptophyta</taxon>
        <taxon>Embryophyta</taxon>
        <taxon>Tracheophyta</taxon>
        <taxon>Spermatophyta</taxon>
        <taxon>Magnoliopsida</taxon>
        <taxon>eudicotyledons</taxon>
        <taxon>Gunneridae</taxon>
        <taxon>Pentapetalae</taxon>
        <taxon>asterids</taxon>
        <taxon>campanulids</taxon>
        <taxon>Aquifoliales</taxon>
        <taxon>Aquifoliaceae</taxon>
        <taxon>Ilex</taxon>
    </lineage>
</organism>
<evidence type="ECO:0000256" key="6">
    <source>
        <dbReference type="ARBA" id="ARBA00037909"/>
    </source>
</evidence>
<proteinExistence type="inferred from homology"/>
<evidence type="ECO:0000256" key="9">
    <source>
        <dbReference type="RuleBase" id="RU003682"/>
    </source>
</evidence>
<evidence type="ECO:0000256" key="8">
    <source>
        <dbReference type="ARBA" id="ARBA00050508"/>
    </source>
</evidence>
<dbReference type="Proteomes" id="UP001642360">
    <property type="component" value="Unassembled WGS sequence"/>
</dbReference>
<evidence type="ECO:0000256" key="4">
    <source>
        <dbReference type="ARBA" id="ARBA00023002"/>
    </source>
</evidence>
<comment type="pathway">
    <text evidence="6">Plant hormone biosynthesis; gibberellin biosynthesis.</text>
</comment>
<dbReference type="GO" id="GO:0045544">
    <property type="term" value="F:gibberellin 20-oxidase activity"/>
    <property type="evidence" value="ECO:0007669"/>
    <property type="project" value="UniProtKB-ARBA"/>
</dbReference>
<evidence type="ECO:0000256" key="7">
    <source>
        <dbReference type="ARBA" id="ARBA00043997"/>
    </source>
</evidence>
<dbReference type="InterPro" id="IPR026992">
    <property type="entry name" value="DIOX_N"/>
</dbReference>
<dbReference type="Gene3D" id="2.60.120.330">
    <property type="entry name" value="B-lactam Antibiotic, Isopenicillin N Synthase, Chain"/>
    <property type="match status" value="1"/>
</dbReference>
<dbReference type="PROSITE" id="PS51471">
    <property type="entry name" value="FE2OG_OXY"/>
    <property type="match status" value="1"/>
</dbReference>
<evidence type="ECO:0000259" key="10">
    <source>
        <dbReference type="PROSITE" id="PS51471"/>
    </source>
</evidence>
<comment type="caution">
    <text evidence="11">The sequence shown here is derived from an EMBL/GenBank/DDBJ whole genome shotgun (WGS) entry which is preliminary data.</text>
</comment>
<protein>
    <recommendedName>
        <fullName evidence="10">Fe2OG dioxygenase domain-containing protein</fullName>
    </recommendedName>
</protein>
<name>A0ABC8RQI7_9AQUA</name>
<evidence type="ECO:0000313" key="11">
    <source>
        <dbReference type="EMBL" id="CAK9145800.1"/>
    </source>
</evidence>
<keyword evidence="12" id="KW-1185">Reference proteome</keyword>
<dbReference type="SUPFAM" id="SSF51197">
    <property type="entry name" value="Clavaminate synthase-like"/>
    <property type="match status" value="1"/>
</dbReference>
<comment type="catalytic activity">
    <reaction evidence="8">
        <text>gibberellin A12 + 2 2-oxoglutarate + 3 O2 + H(+) = gibberellin A9 + 2 succinate + 3 CO2 + 2 H2O</text>
        <dbReference type="Rhea" id="RHEA:60772"/>
        <dbReference type="ChEBI" id="CHEBI:15377"/>
        <dbReference type="ChEBI" id="CHEBI:15378"/>
        <dbReference type="ChEBI" id="CHEBI:15379"/>
        <dbReference type="ChEBI" id="CHEBI:16526"/>
        <dbReference type="ChEBI" id="CHEBI:16810"/>
        <dbReference type="ChEBI" id="CHEBI:30031"/>
        <dbReference type="ChEBI" id="CHEBI:58627"/>
        <dbReference type="ChEBI" id="CHEBI:73255"/>
    </reaction>
    <physiologicalReaction direction="left-to-right" evidence="8">
        <dbReference type="Rhea" id="RHEA:60773"/>
    </physiologicalReaction>
</comment>
<evidence type="ECO:0000256" key="1">
    <source>
        <dbReference type="ARBA" id="ARBA00001961"/>
    </source>
</evidence>
<dbReference type="PANTHER" id="PTHR47990">
    <property type="entry name" value="2-OXOGLUTARATE (2OG) AND FE(II)-DEPENDENT OXYGENASE SUPERFAMILY PROTEIN-RELATED"/>
    <property type="match status" value="1"/>
</dbReference>
<comment type="cofactor">
    <cofactor evidence="1">
        <name>L-ascorbate</name>
        <dbReference type="ChEBI" id="CHEBI:38290"/>
    </cofactor>
</comment>
<dbReference type="PRINTS" id="PR00682">
    <property type="entry name" value="IPNSYNTHASE"/>
</dbReference>
<keyword evidence="4 9" id="KW-0560">Oxidoreductase</keyword>
<dbReference type="InterPro" id="IPR050231">
    <property type="entry name" value="Iron_ascorbate_oxido_reductase"/>
</dbReference>
<dbReference type="EMBL" id="CAUOFW020001503">
    <property type="protein sequence ID" value="CAK9145800.1"/>
    <property type="molecule type" value="Genomic_DNA"/>
</dbReference>
<reference evidence="11 12" key="1">
    <citation type="submission" date="2024-02" db="EMBL/GenBank/DDBJ databases">
        <authorList>
            <person name="Vignale AGUSTIN F."/>
            <person name="Sosa J E."/>
            <person name="Modenutti C."/>
        </authorList>
    </citation>
    <scope>NUCLEOTIDE SEQUENCE [LARGE SCALE GENOMIC DNA]</scope>
</reference>